<comment type="caution">
    <text evidence="1">The sequence shown here is derived from an EMBL/GenBank/DDBJ whole genome shotgun (WGS) entry which is preliminary data.</text>
</comment>
<evidence type="ECO:0008006" key="3">
    <source>
        <dbReference type="Google" id="ProtNLM"/>
    </source>
</evidence>
<sequence length="179" mass="21359">MPSWNKNRSTNDEESSNYRNYDFGIIKRKQFLKYLRTVIFPNRALHQEILQDETYVYLVLINNLHPKKPDLKCYNLRGIEILVDEKGSSRGKAIIWYRNQICASNAAKILNETTLRGMHLFAKYYCLNTISLKYTSDYNYKRPNFSSLKIKRNSIIDVELLKRFIETENDDSRDWTWIT</sequence>
<dbReference type="EMBL" id="JWZT01001702">
    <property type="protein sequence ID" value="KII71612.1"/>
    <property type="molecule type" value="Genomic_DNA"/>
</dbReference>
<organism evidence="1 2">
    <name type="scientific">Thelohanellus kitauei</name>
    <name type="common">Myxosporean</name>
    <dbReference type="NCBI Taxonomy" id="669202"/>
    <lineage>
        <taxon>Eukaryota</taxon>
        <taxon>Metazoa</taxon>
        <taxon>Cnidaria</taxon>
        <taxon>Myxozoa</taxon>
        <taxon>Myxosporea</taxon>
        <taxon>Bivalvulida</taxon>
        <taxon>Platysporina</taxon>
        <taxon>Myxobolidae</taxon>
        <taxon>Thelohanellus</taxon>
    </lineage>
</organism>
<proteinExistence type="predicted"/>
<dbReference type="Proteomes" id="UP000031668">
    <property type="component" value="Unassembled WGS sequence"/>
</dbReference>
<protein>
    <recommendedName>
        <fullName evidence="3">RRM domain-containing protein</fullName>
    </recommendedName>
</protein>
<keyword evidence="2" id="KW-1185">Reference proteome</keyword>
<dbReference type="SUPFAM" id="SSF54928">
    <property type="entry name" value="RNA-binding domain, RBD"/>
    <property type="match status" value="1"/>
</dbReference>
<accession>A0A0C2NCC7</accession>
<evidence type="ECO:0000313" key="2">
    <source>
        <dbReference type="Proteomes" id="UP000031668"/>
    </source>
</evidence>
<evidence type="ECO:0000313" key="1">
    <source>
        <dbReference type="EMBL" id="KII71612.1"/>
    </source>
</evidence>
<dbReference type="InterPro" id="IPR035979">
    <property type="entry name" value="RBD_domain_sf"/>
</dbReference>
<gene>
    <name evidence="1" type="ORF">RF11_11724</name>
</gene>
<reference evidence="1 2" key="1">
    <citation type="journal article" date="2014" name="Genome Biol. Evol.">
        <title>The genome of the myxosporean Thelohanellus kitauei shows adaptations to nutrient acquisition within its fish host.</title>
        <authorList>
            <person name="Yang Y."/>
            <person name="Xiong J."/>
            <person name="Zhou Z."/>
            <person name="Huo F."/>
            <person name="Miao W."/>
            <person name="Ran C."/>
            <person name="Liu Y."/>
            <person name="Zhang J."/>
            <person name="Feng J."/>
            <person name="Wang M."/>
            <person name="Wang M."/>
            <person name="Wang L."/>
            <person name="Yao B."/>
        </authorList>
    </citation>
    <scope>NUCLEOTIDE SEQUENCE [LARGE SCALE GENOMIC DNA]</scope>
    <source>
        <strain evidence="1">Wuqing</strain>
    </source>
</reference>
<name>A0A0C2NCC7_THEKT</name>
<dbReference type="AlphaFoldDB" id="A0A0C2NCC7"/>
<dbReference type="GO" id="GO:0003676">
    <property type="term" value="F:nucleic acid binding"/>
    <property type="evidence" value="ECO:0007669"/>
    <property type="project" value="InterPro"/>
</dbReference>